<feature type="domain" description="Enoyl reductase (ER)" evidence="1">
    <location>
        <begin position="10"/>
        <end position="311"/>
    </location>
</feature>
<dbReference type="SMART" id="SM00829">
    <property type="entry name" value="PKS_ER"/>
    <property type="match status" value="1"/>
</dbReference>
<proteinExistence type="predicted"/>
<dbReference type="Gene3D" id="3.90.180.10">
    <property type="entry name" value="Medium-chain alcohol dehydrogenases, catalytic domain"/>
    <property type="match status" value="1"/>
</dbReference>
<dbReference type="EMBL" id="CP072384">
    <property type="protein sequence ID" value="QUC07673.1"/>
    <property type="molecule type" value="Genomic_DNA"/>
</dbReference>
<dbReference type="CDD" id="cd05289">
    <property type="entry name" value="MDR_like_2"/>
    <property type="match status" value="1"/>
</dbReference>
<evidence type="ECO:0000313" key="2">
    <source>
        <dbReference type="EMBL" id="QUC07673.1"/>
    </source>
</evidence>
<dbReference type="Pfam" id="PF08240">
    <property type="entry name" value="ADH_N"/>
    <property type="match status" value="1"/>
</dbReference>
<dbReference type="SUPFAM" id="SSF51735">
    <property type="entry name" value="NAD(P)-binding Rossmann-fold domains"/>
    <property type="match status" value="1"/>
</dbReference>
<dbReference type="InterPro" id="IPR052585">
    <property type="entry name" value="Lipid_raft_assoc_Zn_ADH"/>
</dbReference>
<name>A0ABX7Y597_9ACTN</name>
<dbReference type="RefSeq" id="WP_212322342.1">
    <property type="nucleotide sequence ID" value="NZ_AP024463.1"/>
</dbReference>
<dbReference type="InterPro" id="IPR020843">
    <property type="entry name" value="ER"/>
</dbReference>
<dbReference type="InterPro" id="IPR011032">
    <property type="entry name" value="GroES-like_sf"/>
</dbReference>
<evidence type="ECO:0000259" key="1">
    <source>
        <dbReference type="SMART" id="SM00829"/>
    </source>
</evidence>
<reference evidence="2 3" key="1">
    <citation type="submission" date="2021-03" db="EMBL/GenBank/DDBJ databases">
        <title>Human Oral Microbial Genomes.</title>
        <authorList>
            <person name="Johnston C.D."/>
            <person name="Chen T."/>
            <person name="Dewhirst F.E."/>
        </authorList>
    </citation>
    <scope>NUCLEOTIDE SEQUENCE [LARGE SCALE GENOMIC DNA]</scope>
    <source>
        <strain evidence="2 3">DSMZ 100122</strain>
    </source>
</reference>
<keyword evidence="3" id="KW-1185">Reference proteome</keyword>
<gene>
    <name evidence="2" type="ORF">J5A65_12175</name>
</gene>
<dbReference type="Proteomes" id="UP000678513">
    <property type="component" value="Chromosome"/>
</dbReference>
<dbReference type="InterPro" id="IPR036291">
    <property type="entry name" value="NAD(P)-bd_dom_sf"/>
</dbReference>
<dbReference type="Pfam" id="PF13602">
    <property type="entry name" value="ADH_zinc_N_2"/>
    <property type="match status" value="1"/>
</dbReference>
<dbReference type="PANTHER" id="PTHR43482:SF1">
    <property type="entry name" value="PROTEIN AST1-RELATED"/>
    <property type="match status" value="1"/>
</dbReference>
<sequence length="316" mass="32008">MHAIGFDTYGAPQVLHPVNLPDPTPGAGEVLVRVAAAGVAPVDAMARSGLLAALYERQQPPFVPGMEIAGTVEVLGIGVSDGELSAGTPVAAFVDFKGAHGGYSELLALPAESVVRAPAGLSMPEAATTVLNPLTARNALDALDLPAGATLLVTGAAGAVGGYLVQLAAHAGLRVVAQASAGNEKLVRDLGAAWFVPRDADLAQAVKAQLPDGVDAVVDTANIGVAVADAVRDGGQYAALRPSTDETGRGIAVKGLNVRQRATDHAAIAALRDLFDQGVLTARLGEVVPARDAARAHELLETGGLRGRIALDLTAF</sequence>
<organism evidence="2 3">
    <name type="scientific">Arachnia rubra</name>
    <dbReference type="NCBI Taxonomy" id="1547448"/>
    <lineage>
        <taxon>Bacteria</taxon>
        <taxon>Bacillati</taxon>
        <taxon>Actinomycetota</taxon>
        <taxon>Actinomycetes</taxon>
        <taxon>Propionibacteriales</taxon>
        <taxon>Propionibacteriaceae</taxon>
        <taxon>Arachnia</taxon>
    </lineage>
</organism>
<accession>A0ABX7Y597</accession>
<dbReference type="InterPro" id="IPR013154">
    <property type="entry name" value="ADH-like_N"/>
</dbReference>
<dbReference type="PANTHER" id="PTHR43482">
    <property type="entry name" value="PROTEIN AST1-RELATED"/>
    <property type="match status" value="1"/>
</dbReference>
<dbReference type="SUPFAM" id="SSF50129">
    <property type="entry name" value="GroES-like"/>
    <property type="match status" value="1"/>
</dbReference>
<protein>
    <submittedName>
        <fullName evidence="2">NADP-dependent oxidoreductase</fullName>
    </submittedName>
</protein>
<evidence type="ECO:0000313" key="3">
    <source>
        <dbReference type="Proteomes" id="UP000678513"/>
    </source>
</evidence>
<dbReference type="Gene3D" id="3.40.50.720">
    <property type="entry name" value="NAD(P)-binding Rossmann-like Domain"/>
    <property type="match status" value="1"/>
</dbReference>